<sequence>MSDNSVMMKWFPVCILAFVTLCQNAYAYLGDDMAKTIQFCCNEGDQYAKNFNNCQGTFPMSPEVPTAFISMCRMAQAQCCNEYFAKKNDCESGVDTSIRNGSCNFNKGISKDCCDDCARGTALGKSKGPGACQKNPRGTSAEEILAQYAFKKCCEKAAKGWKENSSQRSSNAITLSILPSTCEDYAPNELCAHHCIPVPGSYKCECNPGFMLMADGRNCKEVTKNRCKPRNDCQHKCNDNGVEVKCSCRRGYELMQDGKSCQDIDECQLDQPVCLPGSKCHNMQGSYRCIPVKKQNNNVEKGKCPPGFTRNADNNACDDINECLLPNPPCPIYICENTVGGYLCGGVSRDPELVSLRPIDEDRCPPGFRVGVNEECEDIDECTTQKHDCNLLSQFCINKHGSFHCQDKASKHCPPGFKINTITNKCEDINECEDNGDVCQMDEICINQLGQYYCKSKLEEKKSYSCPEGMRKKEGSPYCEDIDECAEGLHICDINQSCLNTNGSYDCHCKRGYELDVVTQTCVDTNECATMQHNCIPQLHRCDNTVGSYICVRIASCGTGYVLQHVTGKCEDIDECALGTHNCGSGYTCFNIRGSFRCVKRRPSTTSTTPLPEYEYVYYDSEEETDNNTSSADNETPKEPSTTTTSTTPVPEPPTTLKIPETTINTELDTKILEETPHYNPSTFPDISYSEPKNSEQPDTTPNLLVIPVPTETSVKVEIPESETSARTEIPKPEPKQTEQSISTVTQYPESEVKPTEWLPYQPKEPEYHITKTEPQPIRPVEKIPPEIPEEELPKEPDQQPPPRYKPEPNNESIPLEIETTPEISYLSPEIPNSTEKLVPSPTTPENAGNNFWNTVTVKPESCPFGFEPDEYGSCFDIDECATDRHSCFPSTEICKNTLGGYTCNCAPGFRRDHVTSACDVITTSSSTTSTTTPIPLPPTTSSESYFWGYPNYRVTSRPFHSRTMCDIGYHYNLKTLTCEDINECKNGQANCADVEICINTEGGYRCDCPPNWSLDTFRHRCVPNTRNGHLMPPGYGNEPAPFVPTKNSVPVATGTKYLDPQIIQVEDKGTVIKCSHGYRVGEDNSCIDINECETGEAKCGPQQICSNLPGGYSCNCPSGHKLIGDHMCEDVDECDIKGNLPICSQNADCVNTIGSYRCQCHAGFRSAPINDKVCVDVDECMAARPGSLCQHRCNNVWGGYRCSCHRGYKLNPDNSTCSDVDECKEFKSKLICIGKCLNEPGSYRCTCPTGYKLAEDRKSCIDIDECETGEALCSKGTASVTSNDVCVNTRGSYRCHRITCPVGYQLENKHRCNKVEKICLPTDWNCTRQPTTISYNFITFVSNLYIPEGELKLFTMKGPAWTNAKMRFQLRLLSVNAPPSVKKKASINDFLLTQQTNFEGLMSLVRPLEGPQSIELEMSMDVYTDEQFGGTAIAKLLIYVSEYDF</sequence>
<evidence type="ECO:0000256" key="11">
    <source>
        <dbReference type="PROSITE-ProRule" id="PRU00076"/>
    </source>
</evidence>
<dbReference type="CDD" id="cd00054">
    <property type="entry name" value="EGF_CA"/>
    <property type="match status" value="7"/>
</dbReference>
<keyword evidence="16" id="KW-1185">Reference proteome</keyword>
<feature type="compositionally biased region" description="Polar residues" evidence="12">
    <location>
        <begin position="738"/>
        <end position="749"/>
    </location>
</feature>
<dbReference type="FunFam" id="2.10.25.10:FF:000005">
    <property type="entry name" value="Fibrillin 2"/>
    <property type="match status" value="1"/>
</dbReference>
<dbReference type="Gene3D" id="2.10.25.10">
    <property type="entry name" value="Laminin"/>
    <property type="match status" value="16"/>
</dbReference>
<dbReference type="FunFam" id="2.10.25.10:FF:000038">
    <property type="entry name" value="Fibrillin 2"/>
    <property type="match status" value="4"/>
</dbReference>
<feature type="domain" description="EGF-like" evidence="14">
    <location>
        <begin position="481"/>
        <end position="523"/>
    </location>
</feature>
<feature type="domain" description="EGF-like" evidence="14">
    <location>
        <begin position="981"/>
        <end position="1019"/>
    </location>
</feature>
<dbReference type="InterPro" id="IPR055088">
    <property type="entry name" value="Fibulin_C"/>
</dbReference>
<protein>
    <recommendedName>
        <fullName evidence="14">EGF-like domain-containing protein</fullName>
    </recommendedName>
</protein>
<feature type="compositionally biased region" description="Low complexity" evidence="12">
    <location>
        <begin position="639"/>
        <end position="649"/>
    </location>
</feature>
<comment type="caution">
    <text evidence="15">The sequence shown here is derived from an EMBL/GenBank/DDBJ whole genome shotgun (WGS) entry which is preliminary data.</text>
</comment>
<feature type="domain" description="EGF-like" evidence="14">
    <location>
        <begin position="1089"/>
        <end position="1130"/>
    </location>
</feature>
<evidence type="ECO:0000256" key="8">
    <source>
        <dbReference type="ARBA" id="ARBA00022837"/>
    </source>
</evidence>
<dbReference type="InterPro" id="IPR052235">
    <property type="entry name" value="Nephronectin_domain"/>
</dbReference>
<evidence type="ECO:0000256" key="1">
    <source>
        <dbReference type="ARBA" id="ARBA00004498"/>
    </source>
</evidence>
<comment type="subcellular location">
    <subcellularLocation>
        <location evidence="1">Secreted</location>
        <location evidence="1">Extracellular space</location>
        <location evidence="1">Extracellular matrix</location>
    </subcellularLocation>
</comment>
<keyword evidence="10" id="KW-0325">Glycoprotein</keyword>
<keyword evidence="8" id="KW-0106">Calcium</keyword>
<dbReference type="PROSITE" id="PS01186">
    <property type="entry name" value="EGF_2"/>
    <property type="match status" value="4"/>
</dbReference>
<keyword evidence="9" id="KW-1015">Disulfide bond</keyword>
<reference evidence="15 16" key="1">
    <citation type="submission" date="2020-04" db="EMBL/GenBank/DDBJ databases">
        <authorList>
            <person name="Wallbank WR R."/>
            <person name="Pardo Diaz C."/>
            <person name="Kozak K."/>
            <person name="Martin S."/>
            <person name="Jiggins C."/>
            <person name="Moest M."/>
            <person name="Warren A I."/>
            <person name="Byers J.R.P. K."/>
            <person name="Montejo-Kovacevich G."/>
            <person name="Yen C E."/>
        </authorList>
    </citation>
    <scope>NUCLEOTIDE SEQUENCE [LARGE SCALE GENOMIC DNA]</scope>
</reference>
<feature type="compositionally biased region" description="Basic and acidic residues" evidence="12">
    <location>
        <begin position="668"/>
        <end position="677"/>
    </location>
</feature>
<dbReference type="GO" id="GO:0005509">
    <property type="term" value="F:calcium ion binding"/>
    <property type="evidence" value="ECO:0007669"/>
    <property type="project" value="InterPro"/>
</dbReference>
<evidence type="ECO:0000313" key="16">
    <source>
        <dbReference type="Proteomes" id="UP000494106"/>
    </source>
</evidence>
<dbReference type="Proteomes" id="UP000494106">
    <property type="component" value="Unassembled WGS sequence"/>
</dbReference>
<evidence type="ECO:0000256" key="13">
    <source>
        <dbReference type="SAM" id="SignalP"/>
    </source>
</evidence>
<proteinExistence type="inferred from homology"/>
<evidence type="ECO:0000256" key="10">
    <source>
        <dbReference type="ARBA" id="ARBA00023180"/>
    </source>
</evidence>
<dbReference type="InterPro" id="IPR009030">
    <property type="entry name" value="Growth_fac_rcpt_cys_sf"/>
</dbReference>
<dbReference type="Pfam" id="PF12662">
    <property type="entry name" value="cEGF"/>
    <property type="match status" value="4"/>
</dbReference>
<evidence type="ECO:0000256" key="6">
    <source>
        <dbReference type="ARBA" id="ARBA00022729"/>
    </source>
</evidence>
<feature type="chain" id="PRO_5035816048" description="EGF-like domain-containing protein" evidence="13">
    <location>
        <begin position="28"/>
        <end position="1446"/>
    </location>
</feature>
<feature type="signal peptide" evidence="13">
    <location>
        <begin position="1"/>
        <end position="27"/>
    </location>
</feature>
<evidence type="ECO:0000256" key="7">
    <source>
        <dbReference type="ARBA" id="ARBA00022737"/>
    </source>
</evidence>
<evidence type="ECO:0000256" key="3">
    <source>
        <dbReference type="ARBA" id="ARBA00022525"/>
    </source>
</evidence>
<evidence type="ECO:0000256" key="5">
    <source>
        <dbReference type="ARBA" id="ARBA00022536"/>
    </source>
</evidence>
<accession>A0A8S1BDS4</accession>
<keyword evidence="4" id="KW-0272">Extracellular matrix</keyword>
<evidence type="ECO:0000256" key="9">
    <source>
        <dbReference type="ARBA" id="ARBA00023157"/>
    </source>
</evidence>
<feature type="compositionally biased region" description="Polar residues" evidence="12">
    <location>
        <begin position="679"/>
        <end position="703"/>
    </location>
</feature>
<feature type="region of interest" description="Disordered" evidence="12">
    <location>
        <begin position="622"/>
        <end position="705"/>
    </location>
</feature>
<dbReference type="InterPro" id="IPR001881">
    <property type="entry name" value="EGF-like_Ca-bd_dom"/>
</dbReference>
<feature type="region of interest" description="Disordered" evidence="12">
    <location>
        <begin position="827"/>
        <end position="846"/>
    </location>
</feature>
<dbReference type="InterPro" id="IPR018097">
    <property type="entry name" value="EGF_Ca-bd_CS"/>
</dbReference>
<dbReference type="PROSITE" id="PS00010">
    <property type="entry name" value="ASX_HYDROXYL"/>
    <property type="match status" value="6"/>
</dbReference>
<evidence type="ECO:0000259" key="14">
    <source>
        <dbReference type="PROSITE" id="PS50026"/>
    </source>
</evidence>
<dbReference type="PANTHER" id="PTHR24050">
    <property type="entry name" value="PA14 DOMAIN-CONTAINING PROTEIN"/>
    <property type="match status" value="1"/>
</dbReference>
<dbReference type="FunFam" id="2.10.25.10:FF:000210">
    <property type="entry name" value="Hemicentin 1"/>
    <property type="match status" value="1"/>
</dbReference>
<dbReference type="SMART" id="SM00179">
    <property type="entry name" value="EGF_CA"/>
    <property type="match status" value="15"/>
</dbReference>
<comment type="caution">
    <text evidence="11">Lacks conserved residue(s) required for the propagation of feature annotation.</text>
</comment>
<feature type="region of interest" description="Disordered" evidence="12">
    <location>
        <begin position="788"/>
        <end position="814"/>
    </location>
</feature>
<dbReference type="InterPro" id="IPR049883">
    <property type="entry name" value="NOTCH1_EGF-like"/>
</dbReference>
<feature type="compositionally biased region" description="Basic and acidic residues" evidence="12">
    <location>
        <begin position="724"/>
        <end position="737"/>
    </location>
</feature>
<feature type="region of interest" description="Disordered" evidence="12">
    <location>
        <begin position="719"/>
        <end position="754"/>
    </location>
</feature>
<organism evidence="15 16">
    <name type="scientific">Arctia plantaginis</name>
    <name type="common">Wood tiger moth</name>
    <name type="synonym">Phalaena plantaginis</name>
    <dbReference type="NCBI Taxonomy" id="874455"/>
    <lineage>
        <taxon>Eukaryota</taxon>
        <taxon>Metazoa</taxon>
        <taxon>Ecdysozoa</taxon>
        <taxon>Arthropoda</taxon>
        <taxon>Hexapoda</taxon>
        <taxon>Insecta</taxon>
        <taxon>Pterygota</taxon>
        <taxon>Neoptera</taxon>
        <taxon>Endopterygota</taxon>
        <taxon>Lepidoptera</taxon>
        <taxon>Glossata</taxon>
        <taxon>Ditrysia</taxon>
        <taxon>Noctuoidea</taxon>
        <taxon>Erebidae</taxon>
        <taxon>Arctiinae</taxon>
        <taxon>Arctia</taxon>
    </lineage>
</organism>
<keyword evidence="6 13" id="KW-0732">Signal</keyword>
<dbReference type="SMART" id="SM00181">
    <property type="entry name" value="EGF"/>
    <property type="match status" value="14"/>
</dbReference>
<keyword evidence="5 11" id="KW-0245">EGF-like domain</keyword>
<dbReference type="InterPro" id="IPR000742">
    <property type="entry name" value="EGF"/>
</dbReference>
<dbReference type="OrthoDB" id="10022113at2759"/>
<evidence type="ECO:0000313" key="15">
    <source>
        <dbReference type="EMBL" id="CAB3255053.1"/>
    </source>
</evidence>
<dbReference type="SUPFAM" id="SSF57184">
    <property type="entry name" value="Growth factor receptor domain"/>
    <property type="match status" value="5"/>
</dbReference>
<dbReference type="PROSITE" id="PS01187">
    <property type="entry name" value="EGF_CA"/>
    <property type="match status" value="7"/>
</dbReference>
<evidence type="ECO:0000256" key="2">
    <source>
        <dbReference type="ARBA" id="ARBA00006127"/>
    </source>
</evidence>
<evidence type="ECO:0000256" key="12">
    <source>
        <dbReference type="SAM" id="MobiDB-lite"/>
    </source>
</evidence>
<feature type="domain" description="EGF-like" evidence="14">
    <location>
        <begin position="1131"/>
        <end position="1176"/>
    </location>
</feature>
<feature type="domain" description="EGF-like" evidence="14">
    <location>
        <begin position="1177"/>
        <end position="1219"/>
    </location>
</feature>
<gene>
    <name evidence="15" type="ORF">APLA_LOCUS14671</name>
</gene>
<keyword evidence="3" id="KW-0964">Secreted</keyword>
<name>A0A8S1BDS4_ARCPL</name>
<dbReference type="SUPFAM" id="SSF57196">
    <property type="entry name" value="EGF/Laminin"/>
    <property type="match status" value="3"/>
</dbReference>
<feature type="domain" description="EGF-like" evidence="14">
    <location>
        <begin position="877"/>
        <end position="916"/>
    </location>
</feature>
<dbReference type="InterPro" id="IPR026823">
    <property type="entry name" value="cEGF"/>
</dbReference>
<evidence type="ECO:0000256" key="4">
    <source>
        <dbReference type="ARBA" id="ARBA00022530"/>
    </source>
</evidence>
<dbReference type="PANTHER" id="PTHR24050:SF27">
    <property type="entry name" value="FIBRILLIN-1"/>
    <property type="match status" value="1"/>
</dbReference>
<dbReference type="PROSITE" id="PS50026">
    <property type="entry name" value="EGF_3"/>
    <property type="match status" value="6"/>
</dbReference>
<dbReference type="Pfam" id="PF22914">
    <property type="entry name" value="Fibulin_C"/>
    <property type="match status" value="1"/>
</dbReference>
<comment type="similarity">
    <text evidence="2">Belongs to the fibulin family.</text>
</comment>
<dbReference type="Pfam" id="PF07645">
    <property type="entry name" value="EGF_CA"/>
    <property type="match status" value="10"/>
</dbReference>
<dbReference type="InterPro" id="IPR000152">
    <property type="entry name" value="EGF-type_Asp/Asn_hydroxyl_site"/>
</dbReference>
<dbReference type="FunFam" id="2.10.25.10:FF:000059">
    <property type="entry name" value="Mannan-binding lectin serine protease 1"/>
    <property type="match status" value="1"/>
</dbReference>
<dbReference type="EMBL" id="CADEBC010000570">
    <property type="protein sequence ID" value="CAB3255053.1"/>
    <property type="molecule type" value="Genomic_DNA"/>
</dbReference>
<keyword evidence="7" id="KW-0677">Repeat</keyword>
<dbReference type="PROSITE" id="PS50890">
    <property type="entry name" value="PUA"/>
    <property type="match status" value="1"/>
</dbReference>